<name>A0A1R3G2A1_9ROSI</name>
<evidence type="ECO:0000313" key="3">
    <source>
        <dbReference type="Proteomes" id="UP000187203"/>
    </source>
</evidence>
<dbReference type="InterPro" id="IPR017451">
    <property type="entry name" value="F-box-assoc_interact_dom"/>
</dbReference>
<dbReference type="PANTHER" id="PTHR35546:SF115">
    <property type="entry name" value="F-BOX DOMAIN-CONTAINING PROTEIN"/>
    <property type="match status" value="1"/>
</dbReference>
<sequence length="407" mass="46656">MNFTYNPADESRSAETIANSHDLLIEILVRLPLKSLVRFKSVSEGWNSVISDPYFSRRLFPHISGLIIEKLYTLDDNPQYQLIPLTSPGKLTDNASLNFSLPKGFKIVQSCHGLLLCRKGDSSYYIYNPTTKQFVSLPPNLDTRNSKTNYLNLAFDPTKSPHYKVVCVRFADQGLNFSDKPGWNLKKQIEIYSSQTRSWRLSGNAFTVSGSAFTVPLGYTTFREGVFCNGAIHWINHVDHSMLYFHMDDEKLGQLPLPNNIPSKLELRYMTYLMECRGHLHLIGTCLPPTELRVQEIESDYSGWIVKYHVDLRPLTVAFPETWPTWPLCYLSFLFIVREANDEDSYMVLHLHSQGKVIRLNLKDGHFNKICDLDPVGNDQDFPRPFLSNPLSLFSPHHQFIQTLSSV</sequence>
<organism evidence="2 3">
    <name type="scientific">Corchorus olitorius</name>
    <dbReference type="NCBI Taxonomy" id="93759"/>
    <lineage>
        <taxon>Eukaryota</taxon>
        <taxon>Viridiplantae</taxon>
        <taxon>Streptophyta</taxon>
        <taxon>Embryophyta</taxon>
        <taxon>Tracheophyta</taxon>
        <taxon>Spermatophyta</taxon>
        <taxon>Magnoliopsida</taxon>
        <taxon>eudicotyledons</taxon>
        <taxon>Gunneridae</taxon>
        <taxon>Pentapetalae</taxon>
        <taxon>rosids</taxon>
        <taxon>malvids</taxon>
        <taxon>Malvales</taxon>
        <taxon>Malvaceae</taxon>
        <taxon>Grewioideae</taxon>
        <taxon>Apeibeae</taxon>
        <taxon>Corchorus</taxon>
    </lineage>
</organism>
<keyword evidence="3" id="KW-1185">Reference proteome</keyword>
<gene>
    <name evidence="2" type="ORF">COLO4_37360</name>
</gene>
<accession>A0A1R3G2A1</accession>
<evidence type="ECO:0000313" key="2">
    <source>
        <dbReference type="EMBL" id="OMO52221.1"/>
    </source>
</evidence>
<dbReference type="PANTHER" id="PTHR35546">
    <property type="entry name" value="F-BOX PROTEIN INTERACTION DOMAIN PROTEIN-RELATED"/>
    <property type="match status" value="1"/>
</dbReference>
<dbReference type="Pfam" id="PF08268">
    <property type="entry name" value="FBA_3"/>
    <property type="match status" value="1"/>
</dbReference>
<dbReference type="STRING" id="93759.A0A1R3G2A1"/>
<reference evidence="3" key="1">
    <citation type="submission" date="2013-09" db="EMBL/GenBank/DDBJ databases">
        <title>Corchorus olitorius genome sequencing.</title>
        <authorList>
            <person name="Alam M."/>
            <person name="Haque M.S."/>
            <person name="Islam M.S."/>
            <person name="Emdad E.M."/>
            <person name="Islam M.M."/>
            <person name="Ahmed B."/>
            <person name="Halim A."/>
            <person name="Hossen Q.M.M."/>
            <person name="Hossain M.Z."/>
            <person name="Ahmed R."/>
            <person name="Khan M.M."/>
            <person name="Islam R."/>
            <person name="Rashid M.M."/>
            <person name="Khan S.A."/>
            <person name="Rahman M.S."/>
            <person name="Alam M."/>
            <person name="Yahiya A.S."/>
            <person name="Khan M.S."/>
            <person name="Azam M.S."/>
            <person name="Haque T."/>
            <person name="Lashkar M.Z.H."/>
            <person name="Akhand A.I."/>
            <person name="Morshed G."/>
            <person name="Roy S."/>
            <person name="Uddin K.S."/>
            <person name="Rabeya T."/>
            <person name="Hossain A.S."/>
            <person name="Chowdhury A."/>
            <person name="Snigdha A.R."/>
            <person name="Mortoza M.S."/>
            <person name="Matin S.A."/>
            <person name="Hoque S.M.E."/>
            <person name="Islam M.K."/>
            <person name="Roy D.K."/>
            <person name="Haider R."/>
            <person name="Moosa M.M."/>
            <person name="Elias S.M."/>
            <person name="Hasan A.M."/>
            <person name="Jahan S."/>
            <person name="Shafiuddin M."/>
            <person name="Mahmood N."/>
            <person name="Shommy N.S."/>
        </authorList>
    </citation>
    <scope>NUCLEOTIDE SEQUENCE [LARGE SCALE GENOMIC DNA]</scope>
    <source>
        <strain evidence="3">cv. O-4</strain>
    </source>
</reference>
<dbReference type="EMBL" id="AWUE01023882">
    <property type="protein sequence ID" value="OMO52221.1"/>
    <property type="molecule type" value="Genomic_DNA"/>
</dbReference>
<dbReference type="InterPro" id="IPR036047">
    <property type="entry name" value="F-box-like_dom_sf"/>
</dbReference>
<dbReference type="SUPFAM" id="SSF81383">
    <property type="entry name" value="F-box domain"/>
    <property type="match status" value="1"/>
</dbReference>
<dbReference type="Gene3D" id="1.20.1280.50">
    <property type="match status" value="1"/>
</dbReference>
<dbReference type="InterPro" id="IPR055290">
    <property type="entry name" value="At3g26010-like"/>
</dbReference>
<dbReference type="NCBIfam" id="TIGR01640">
    <property type="entry name" value="F_box_assoc_1"/>
    <property type="match status" value="1"/>
</dbReference>
<dbReference type="Pfam" id="PF00646">
    <property type="entry name" value="F-box"/>
    <property type="match status" value="1"/>
</dbReference>
<protein>
    <recommendedName>
        <fullName evidence="1">F-box domain-containing protein</fullName>
    </recommendedName>
</protein>
<evidence type="ECO:0000259" key="1">
    <source>
        <dbReference type="SMART" id="SM00256"/>
    </source>
</evidence>
<proteinExistence type="predicted"/>
<dbReference type="AlphaFoldDB" id="A0A1R3G2A1"/>
<dbReference type="InterPro" id="IPR013187">
    <property type="entry name" value="F-box-assoc_dom_typ3"/>
</dbReference>
<comment type="caution">
    <text evidence="2">The sequence shown here is derived from an EMBL/GenBank/DDBJ whole genome shotgun (WGS) entry which is preliminary data.</text>
</comment>
<dbReference type="CDD" id="cd22157">
    <property type="entry name" value="F-box_AtFBW1-like"/>
    <property type="match status" value="1"/>
</dbReference>
<dbReference type="SMART" id="SM00256">
    <property type="entry name" value="FBOX"/>
    <property type="match status" value="1"/>
</dbReference>
<dbReference type="InterPro" id="IPR001810">
    <property type="entry name" value="F-box_dom"/>
</dbReference>
<dbReference type="Proteomes" id="UP000187203">
    <property type="component" value="Unassembled WGS sequence"/>
</dbReference>
<feature type="domain" description="F-box" evidence="1">
    <location>
        <begin position="19"/>
        <end position="59"/>
    </location>
</feature>
<dbReference type="OrthoDB" id="605328at2759"/>